<name>A0AA43QSS1_9LECA</name>
<dbReference type="EMBL" id="JAPUFD010000016">
    <property type="protein sequence ID" value="MDI1491890.1"/>
    <property type="molecule type" value="Genomic_DNA"/>
</dbReference>
<feature type="region of interest" description="Disordered" evidence="1">
    <location>
        <begin position="416"/>
        <end position="437"/>
    </location>
</feature>
<feature type="region of interest" description="Disordered" evidence="1">
    <location>
        <begin position="215"/>
        <end position="247"/>
    </location>
</feature>
<comment type="caution">
    <text evidence="2">The sequence shown here is derived from an EMBL/GenBank/DDBJ whole genome shotgun (WGS) entry which is preliminary data.</text>
</comment>
<feature type="compositionally biased region" description="Polar residues" evidence="1">
    <location>
        <begin position="419"/>
        <end position="428"/>
    </location>
</feature>
<proteinExistence type="predicted"/>
<organism evidence="2 3">
    <name type="scientific">Ramalina farinacea</name>
    <dbReference type="NCBI Taxonomy" id="258253"/>
    <lineage>
        <taxon>Eukaryota</taxon>
        <taxon>Fungi</taxon>
        <taxon>Dikarya</taxon>
        <taxon>Ascomycota</taxon>
        <taxon>Pezizomycotina</taxon>
        <taxon>Lecanoromycetes</taxon>
        <taxon>OSLEUM clade</taxon>
        <taxon>Lecanoromycetidae</taxon>
        <taxon>Lecanorales</taxon>
        <taxon>Lecanorineae</taxon>
        <taxon>Ramalinaceae</taxon>
        <taxon>Ramalina</taxon>
    </lineage>
</organism>
<feature type="region of interest" description="Disordered" evidence="1">
    <location>
        <begin position="378"/>
        <end position="397"/>
    </location>
</feature>
<protein>
    <submittedName>
        <fullName evidence="2">Uncharacterized protein</fullName>
    </submittedName>
</protein>
<evidence type="ECO:0000313" key="2">
    <source>
        <dbReference type="EMBL" id="MDI1491890.1"/>
    </source>
</evidence>
<feature type="region of interest" description="Disordered" evidence="1">
    <location>
        <begin position="34"/>
        <end position="82"/>
    </location>
</feature>
<sequence>MPRARRLLLLILIIPLLTILTLLTLRTAPLPPDIESELSPAVRGEPAGYDPKAKPIPLHKPPLPEKPPPITDNFPLASHAKSPSDLPPIPAWNVPPRTHYKHATPLFIGFTRNWRLLQQTVVSYIVAGWPPSDIYVVENTGVMHSNADAKLTLQNPFFLDHGRLKRVLGVNVVVTPTLLTFAQLQNFYVWTALERGWVWYWWAHMDTVVVSDEEWDPASDKKEDDKKDESGVSKDDAKKAEPPKQKDEGGYKSLYLRAIAALEETLDLDWGDLATRWFAYDRLALVKTKTFVDVGGWDTMIPFYMTDCDMHERLWMRGYRIEDAQAGRVWDVAGTLEDLGVLYLRGEVPAPKEEEDAKKKDDEKKKEEKEKRDLLPDLNDYLSNRSSKPAKPSRNSPAYKALIQKLDDLQHKKNDNAAGRNTWQASQKGGQGEPFYRDSDGFERGVWMWMDFGRKVFEEKWGRGPCDIRDAGLKEEDQWHVVLDWEKEEVQRQYWRDKEREGKEKEKAEKEKGKKEKEEEKKKEEG</sequence>
<feature type="compositionally biased region" description="Basic and acidic residues" evidence="1">
    <location>
        <begin position="218"/>
        <end position="247"/>
    </location>
</feature>
<evidence type="ECO:0000256" key="1">
    <source>
        <dbReference type="SAM" id="MobiDB-lite"/>
    </source>
</evidence>
<dbReference type="AlphaFoldDB" id="A0AA43QSS1"/>
<feature type="region of interest" description="Disordered" evidence="1">
    <location>
        <begin position="351"/>
        <end position="373"/>
    </location>
</feature>
<evidence type="ECO:0000313" key="3">
    <source>
        <dbReference type="Proteomes" id="UP001161017"/>
    </source>
</evidence>
<accession>A0AA43QSS1</accession>
<gene>
    <name evidence="2" type="ORF">OHK93_003101</name>
</gene>
<keyword evidence="3" id="KW-1185">Reference proteome</keyword>
<reference evidence="2" key="1">
    <citation type="journal article" date="2023" name="Genome Biol. Evol.">
        <title>First Whole Genome Sequence and Flow Cytometry Genome Size Data for the Lichen-Forming Fungus Ramalina farinacea (Ascomycota).</title>
        <authorList>
            <person name="Llewellyn T."/>
            <person name="Mian S."/>
            <person name="Hill R."/>
            <person name="Leitch I.J."/>
            <person name="Gaya E."/>
        </authorList>
    </citation>
    <scope>NUCLEOTIDE SEQUENCE</scope>
    <source>
        <strain evidence="2">LIQ254RAFAR</strain>
    </source>
</reference>
<feature type="region of interest" description="Disordered" evidence="1">
    <location>
        <begin position="494"/>
        <end position="526"/>
    </location>
</feature>
<dbReference type="Proteomes" id="UP001161017">
    <property type="component" value="Unassembled WGS sequence"/>
</dbReference>
<feature type="compositionally biased region" description="Pro residues" evidence="1">
    <location>
        <begin position="58"/>
        <end position="70"/>
    </location>
</feature>